<dbReference type="InterPro" id="IPR022770">
    <property type="entry name" value="IucA/IucC-like_C"/>
</dbReference>
<feature type="domain" description="Aerobactin siderophore biosynthesis IucA/IucC N-terminal" evidence="4">
    <location>
        <begin position="178"/>
        <end position="459"/>
    </location>
</feature>
<dbReference type="RefSeq" id="WP_366290700.1">
    <property type="nucleotide sequence ID" value="NZ_CP159992.1"/>
</dbReference>
<organism evidence="6">
    <name type="scientific">Paenibacillus sp. AN1007</name>
    <dbReference type="NCBI Taxonomy" id="3151385"/>
    <lineage>
        <taxon>Bacteria</taxon>
        <taxon>Bacillati</taxon>
        <taxon>Bacillota</taxon>
        <taxon>Bacilli</taxon>
        <taxon>Bacillales</taxon>
        <taxon>Paenibacillaceae</taxon>
        <taxon>Paenibacillus</taxon>
    </lineage>
</organism>
<dbReference type="PANTHER" id="PTHR34384">
    <property type="entry name" value="L-2,3-DIAMINOPROPANOATE--CITRATE LIGASE"/>
    <property type="match status" value="1"/>
</dbReference>
<dbReference type="GO" id="GO:0019290">
    <property type="term" value="P:siderophore biosynthetic process"/>
    <property type="evidence" value="ECO:0007669"/>
    <property type="project" value="InterPro"/>
</dbReference>
<evidence type="ECO:0000256" key="1">
    <source>
        <dbReference type="ARBA" id="ARBA00004924"/>
    </source>
</evidence>
<dbReference type="Pfam" id="PF06276">
    <property type="entry name" value="FhuF"/>
    <property type="match status" value="1"/>
</dbReference>
<feature type="region of interest" description="Disordered" evidence="3">
    <location>
        <begin position="1"/>
        <end position="28"/>
    </location>
</feature>
<evidence type="ECO:0000259" key="4">
    <source>
        <dbReference type="Pfam" id="PF04183"/>
    </source>
</evidence>
<evidence type="ECO:0000259" key="5">
    <source>
        <dbReference type="Pfam" id="PF06276"/>
    </source>
</evidence>
<dbReference type="InterPro" id="IPR037455">
    <property type="entry name" value="LucA/IucC-like"/>
</dbReference>
<proteinExistence type="inferred from homology"/>
<dbReference type="GO" id="GO:0016881">
    <property type="term" value="F:acid-amino acid ligase activity"/>
    <property type="evidence" value="ECO:0007669"/>
    <property type="project" value="UniProtKB-ARBA"/>
</dbReference>
<reference evidence="6" key="1">
    <citation type="submission" date="2024-05" db="EMBL/GenBank/DDBJ databases">
        <title>Draft genome assemblies of 36 bacteria isolated from hibernating arctic ground squirrels.</title>
        <authorList>
            <person name="McKee H."/>
            <person name="Mullen L."/>
            <person name="Drown D.M."/>
            <person name="Duddleston K.N."/>
        </authorList>
    </citation>
    <scope>NUCLEOTIDE SEQUENCE</scope>
    <source>
        <strain evidence="6">AN1007</strain>
    </source>
</reference>
<comment type="pathway">
    <text evidence="1">Siderophore biosynthesis.</text>
</comment>
<evidence type="ECO:0000256" key="2">
    <source>
        <dbReference type="ARBA" id="ARBA00007832"/>
    </source>
</evidence>
<dbReference type="Gene3D" id="3.30.310.280">
    <property type="match status" value="1"/>
</dbReference>
<dbReference type="Gene3D" id="6.10.250.3370">
    <property type="match status" value="1"/>
</dbReference>
<protein>
    <submittedName>
        <fullName evidence="6">IucA/IucC family protein</fullName>
    </submittedName>
</protein>
<dbReference type="InterPro" id="IPR007310">
    <property type="entry name" value="Aerobactin_biosyn_IucA/IucC_N"/>
</dbReference>
<feature type="domain" description="Aerobactin siderophore biosynthesis IucA/IucC-like C-terminal" evidence="5">
    <location>
        <begin position="480"/>
        <end position="635"/>
    </location>
</feature>
<dbReference type="Gene3D" id="1.10.510.40">
    <property type="match status" value="1"/>
</dbReference>
<sequence length="673" mass="76839">MRFVEFGTESDGKKTADHTATTGDSAAQAADHIATKTTSAAKVNKNQSNRTDPVYVEVQERIMRQTLEAMWYEDILDSQVSGGKWCTSGVTASGEPVVYSCEAERKFSFGRVKVRKGSIKREGSVCTDLDRFLEETVLNRLQGAHVSAFIQELQETMAKDSQCRAALPQSIPLQDRHYDALESHMTDGHLYHPSYKSRLGFSLRDNRVYGPEFNADMPLIWIAVRKELAQTAVSRGYDSSTLLEQQLTEEDLQQFRQVLHSLQQHHSESAYVEQALALDTDTVTKSDKSYDLEEEGGSWDSSSYVLMPVHPWQWEHAVESIFAKQLMDGDIVYLGASASTYRAQQSIRSLSNRNDSQAPYIKLALSITNTSSTRILAQHTTQNAPLISDWLAQLVQEDELLQQEQFAILKEIMGCSFRYEQLPVTQYGRAYGTLGAIWRENVSVHLNEGETAWPLNALMLVQRNGIPFIQEAIQQHGVQNWGEALVRTLTLPIIHLLYAHGIALESHAQNIILVLEDHLPKRIIIKDLHDGVRYVPDRLMHPERAPKLHPEPETHRKFNRYSFIYAEDVSEVRDYTYDAFFFICMTDTALVLERFGLSEERFWQLCTGVILDYQRQHPEYAERFKMYDLLAADALIEEMTKRRLYGDSELHFRRTSNPLKLAKDMLEQTAGMQ</sequence>
<dbReference type="AlphaFoldDB" id="A0AAU8NB05"/>
<dbReference type="PANTHER" id="PTHR34384:SF6">
    <property type="entry name" value="STAPHYLOFERRIN B SYNTHASE"/>
    <property type="match status" value="1"/>
</dbReference>
<dbReference type="EMBL" id="CP159992">
    <property type="protein sequence ID" value="XCP93720.1"/>
    <property type="molecule type" value="Genomic_DNA"/>
</dbReference>
<dbReference type="Pfam" id="PF04183">
    <property type="entry name" value="IucA_IucC"/>
    <property type="match status" value="1"/>
</dbReference>
<gene>
    <name evidence="6" type="ORF">ABXS70_21305</name>
</gene>
<accession>A0AAU8NB05</accession>
<comment type="similarity">
    <text evidence="2">Belongs to the IucA/IucC family.</text>
</comment>
<evidence type="ECO:0000256" key="3">
    <source>
        <dbReference type="SAM" id="MobiDB-lite"/>
    </source>
</evidence>
<evidence type="ECO:0000313" key="6">
    <source>
        <dbReference type="EMBL" id="XCP93720.1"/>
    </source>
</evidence>
<name>A0AAU8NB05_9BACL</name>